<name>A0A919FUP1_9ACTN</name>
<accession>A0A919FUP1</accession>
<dbReference type="AlphaFoldDB" id="A0A919FUP1"/>
<feature type="transmembrane region" description="Helical" evidence="1">
    <location>
        <begin position="155"/>
        <end position="174"/>
    </location>
</feature>
<keyword evidence="3" id="KW-1185">Reference proteome</keyword>
<reference evidence="2" key="1">
    <citation type="journal article" date="2014" name="Int. J. Syst. Evol. Microbiol.">
        <title>Complete genome sequence of Corynebacterium casei LMG S-19264T (=DSM 44701T), isolated from a smear-ripened cheese.</title>
        <authorList>
            <consortium name="US DOE Joint Genome Institute (JGI-PGF)"/>
            <person name="Walter F."/>
            <person name="Albersmeier A."/>
            <person name="Kalinowski J."/>
            <person name="Ruckert C."/>
        </authorList>
    </citation>
    <scope>NUCLEOTIDE SEQUENCE</scope>
    <source>
        <strain evidence="2">JCM 4646</strain>
    </source>
</reference>
<proteinExistence type="predicted"/>
<dbReference type="Proteomes" id="UP000617734">
    <property type="component" value="Unassembled WGS sequence"/>
</dbReference>
<gene>
    <name evidence="2" type="ORF">GCM10018781_35810</name>
</gene>
<evidence type="ECO:0000256" key="1">
    <source>
        <dbReference type="SAM" id="Phobius"/>
    </source>
</evidence>
<feature type="transmembrane region" description="Helical" evidence="1">
    <location>
        <begin position="81"/>
        <end position="101"/>
    </location>
</feature>
<keyword evidence="1" id="KW-1133">Transmembrane helix</keyword>
<feature type="transmembrane region" description="Helical" evidence="1">
    <location>
        <begin position="265"/>
        <end position="285"/>
    </location>
</feature>
<feature type="transmembrane region" description="Helical" evidence="1">
    <location>
        <begin position="297"/>
        <end position="318"/>
    </location>
</feature>
<evidence type="ECO:0000313" key="2">
    <source>
        <dbReference type="EMBL" id="GHH72681.1"/>
    </source>
</evidence>
<reference evidence="2" key="2">
    <citation type="submission" date="2020-09" db="EMBL/GenBank/DDBJ databases">
        <authorList>
            <person name="Sun Q."/>
            <person name="Ohkuma M."/>
        </authorList>
    </citation>
    <scope>NUCLEOTIDE SEQUENCE</scope>
    <source>
        <strain evidence="2">JCM 4646</strain>
    </source>
</reference>
<evidence type="ECO:0000313" key="3">
    <source>
        <dbReference type="Proteomes" id="UP000617734"/>
    </source>
</evidence>
<feature type="transmembrane region" description="Helical" evidence="1">
    <location>
        <begin position="211"/>
        <end position="228"/>
    </location>
</feature>
<dbReference type="EMBL" id="BNBO01000018">
    <property type="protein sequence ID" value="GHH72681.1"/>
    <property type="molecule type" value="Genomic_DNA"/>
</dbReference>
<dbReference type="RefSeq" id="WP_190211847.1">
    <property type="nucleotide sequence ID" value="NZ_BNBO01000018.1"/>
</dbReference>
<keyword evidence="1" id="KW-0812">Transmembrane</keyword>
<comment type="caution">
    <text evidence="2">The sequence shown here is derived from an EMBL/GenBank/DDBJ whole genome shotgun (WGS) entry which is preliminary data.</text>
</comment>
<dbReference type="GeneID" id="95353996"/>
<sequence length="330" mass="34422">MNSDLMNDVTTGPGAPRPGRLLIGLYPARYRSAHGDDICSTFAEATEGRPRRAVLREYRDLATHALRLRLRIGPTDPAGRVLAGAAPVALALAAGCALVVLLPELRELVHRIRYPYPNLGLGYAVLTAVFQVALTVPWLLALGIAVTGRWRAARIVGVAAALLGAGVLSLGGLYPYMAGQMAGTALVGTVVLLAPAGLVDVSQRGRWEMAGLALAVAVPMIAAGRYAAQQMPLTVLGLLPIWLGTVTAPVLLSRLSGRRTDLLRAVGVGLGTLPWLMPLITVAAFDPPARLRPLLEYAGACAAPLGTALAVAGAVRLARRVRTTGPSDPA</sequence>
<feature type="transmembrane region" description="Helical" evidence="1">
    <location>
        <begin position="180"/>
        <end position="199"/>
    </location>
</feature>
<protein>
    <submittedName>
        <fullName evidence="2">Uncharacterized protein</fullName>
    </submittedName>
</protein>
<feature type="transmembrane region" description="Helical" evidence="1">
    <location>
        <begin position="234"/>
        <end position="253"/>
    </location>
</feature>
<organism evidence="2 3">
    <name type="scientific">Kitasatospora indigofera</name>
    <dbReference type="NCBI Taxonomy" id="67307"/>
    <lineage>
        <taxon>Bacteria</taxon>
        <taxon>Bacillati</taxon>
        <taxon>Actinomycetota</taxon>
        <taxon>Actinomycetes</taxon>
        <taxon>Kitasatosporales</taxon>
        <taxon>Streptomycetaceae</taxon>
        <taxon>Kitasatospora</taxon>
    </lineage>
</organism>
<feature type="transmembrane region" description="Helical" evidence="1">
    <location>
        <begin position="121"/>
        <end position="143"/>
    </location>
</feature>
<keyword evidence="1" id="KW-0472">Membrane</keyword>